<proteinExistence type="predicted"/>
<dbReference type="Proteomes" id="UP000295636">
    <property type="component" value="Unassembled WGS sequence"/>
</dbReference>
<sequence>MTTDRTGEKRRPEREITYQVGWKRGRIKLEPAVPVENGGSDARLVSEMPRLSRVEYALWRPAATAKDEIVLAALLVFPAAVFGIALWLVYKLSVQP</sequence>
<accession>A0A4V2ZT61</accession>
<dbReference type="EMBL" id="SMRT01000009">
    <property type="protein sequence ID" value="TDF95894.1"/>
    <property type="molecule type" value="Genomic_DNA"/>
</dbReference>
<gene>
    <name evidence="2" type="ORF">E1757_19420</name>
</gene>
<comment type="caution">
    <text evidence="2">The sequence shown here is derived from an EMBL/GenBank/DDBJ whole genome shotgun (WGS) entry which is preliminary data.</text>
</comment>
<evidence type="ECO:0000313" key="3">
    <source>
        <dbReference type="Proteomes" id="UP000295636"/>
    </source>
</evidence>
<evidence type="ECO:0000256" key="1">
    <source>
        <dbReference type="SAM" id="Phobius"/>
    </source>
</evidence>
<keyword evidence="3" id="KW-1185">Reference proteome</keyword>
<dbReference type="AlphaFoldDB" id="A0A4V2ZT61"/>
<feature type="transmembrane region" description="Helical" evidence="1">
    <location>
        <begin position="69"/>
        <end position="90"/>
    </location>
</feature>
<protein>
    <submittedName>
        <fullName evidence="2">Uncharacterized protein</fullName>
    </submittedName>
</protein>
<name>A0A4V2ZT61_9BACL</name>
<keyword evidence="1" id="KW-0472">Membrane</keyword>
<keyword evidence="1" id="KW-1133">Transmembrane helix</keyword>
<organism evidence="2 3">
    <name type="scientific">Paenibacillus piri</name>
    <dbReference type="NCBI Taxonomy" id="2547395"/>
    <lineage>
        <taxon>Bacteria</taxon>
        <taxon>Bacillati</taxon>
        <taxon>Bacillota</taxon>
        <taxon>Bacilli</taxon>
        <taxon>Bacillales</taxon>
        <taxon>Paenibacillaceae</taxon>
        <taxon>Paenibacillus</taxon>
    </lineage>
</organism>
<evidence type="ECO:0000313" key="2">
    <source>
        <dbReference type="EMBL" id="TDF95894.1"/>
    </source>
</evidence>
<dbReference type="RefSeq" id="WP_133231119.1">
    <property type="nucleotide sequence ID" value="NZ_SMRT01000009.1"/>
</dbReference>
<reference evidence="2 3" key="1">
    <citation type="submission" date="2019-03" db="EMBL/GenBank/DDBJ databases">
        <title>This is whole genome sequence of Paenibacillus sp MS74 strain.</title>
        <authorList>
            <person name="Trinh H.N."/>
        </authorList>
    </citation>
    <scope>NUCLEOTIDE SEQUENCE [LARGE SCALE GENOMIC DNA]</scope>
    <source>
        <strain evidence="2 3">MS74</strain>
    </source>
</reference>
<dbReference type="OrthoDB" id="2626688at2"/>
<keyword evidence="1" id="KW-0812">Transmembrane</keyword>